<name>A0A6B9XV10_PICSI</name>
<reference evidence="2" key="1">
    <citation type="submission" date="2019-03" db="EMBL/GenBank/DDBJ databases">
        <title>Largest Complete Mitochondrial Genome of a Gymnosperm, Sitka Spruce (Picea sitchensis), Indicates Complex Physical Structure.</title>
        <authorList>
            <person name="Jackman S.D."/>
            <person name="Coombe L."/>
            <person name="Warren R."/>
            <person name="Kirk H."/>
            <person name="Trinh E."/>
            <person name="McLeod T."/>
            <person name="Pleasance S."/>
            <person name="Pandoh P."/>
            <person name="Zhao Y."/>
            <person name="Coope R."/>
            <person name="Bousquet J."/>
            <person name="Bohlmann J.C."/>
            <person name="Jones S.J.M."/>
            <person name="Birol I."/>
        </authorList>
    </citation>
    <scope>NUCLEOTIDE SEQUENCE</scope>
    <source>
        <strain evidence="2">Q903</strain>
    </source>
</reference>
<feature type="compositionally biased region" description="Polar residues" evidence="1">
    <location>
        <begin position="1"/>
        <end position="13"/>
    </location>
</feature>
<evidence type="ECO:0000313" key="2">
    <source>
        <dbReference type="EMBL" id="QHR90095.1"/>
    </source>
</evidence>
<geneLocation type="mitochondrion" evidence="2"/>
<accession>A0A6B9XV10</accession>
<evidence type="ECO:0000256" key="1">
    <source>
        <dbReference type="SAM" id="MobiDB-lite"/>
    </source>
</evidence>
<sequence length="104" mass="11955">MIGQVSPSLTSAVKSIYPRPGEGRRRIREDRESIQRGKREHTERNAIDLIILSGEDTGLPRVRCRENGLLPNEEMKELCLRLINGENGDAERIYLTVWKERTPL</sequence>
<feature type="region of interest" description="Disordered" evidence="1">
    <location>
        <begin position="1"/>
        <end position="40"/>
    </location>
</feature>
<gene>
    <name evidence="2" type="primary">orf04141</name>
    <name evidence="2" type="ORF">Q903MT_gene4118</name>
</gene>
<dbReference type="EMBL" id="MK697699">
    <property type="protein sequence ID" value="QHR90095.1"/>
    <property type="molecule type" value="Genomic_DNA"/>
</dbReference>
<organism evidence="2">
    <name type="scientific">Picea sitchensis</name>
    <name type="common">Sitka spruce</name>
    <name type="synonym">Pinus sitchensis</name>
    <dbReference type="NCBI Taxonomy" id="3332"/>
    <lineage>
        <taxon>Eukaryota</taxon>
        <taxon>Viridiplantae</taxon>
        <taxon>Streptophyta</taxon>
        <taxon>Embryophyta</taxon>
        <taxon>Tracheophyta</taxon>
        <taxon>Spermatophyta</taxon>
        <taxon>Pinopsida</taxon>
        <taxon>Pinidae</taxon>
        <taxon>Conifers I</taxon>
        <taxon>Pinales</taxon>
        <taxon>Pinaceae</taxon>
        <taxon>Picea</taxon>
    </lineage>
</organism>
<protein>
    <submittedName>
        <fullName evidence="2">Uncharacterized protein</fullName>
    </submittedName>
</protein>
<dbReference type="AlphaFoldDB" id="A0A6B9XV10"/>
<keyword evidence="2" id="KW-0496">Mitochondrion</keyword>
<feature type="compositionally biased region" description="Basic and acidic residues" evidence="1">
    <location>
        <begin position="21"/>
        <end position="40"/>
    </location>
</feature>
<proteinExistence type="predicted"/>